<accession>A0A9D1K4V4</accession>
<dbReference type="Pfam" id="PF00213">
    <property type="entry name" value="OSCP"/>
    <property type="match status" value="1"/>
</dbReference>
<dbReference type="InterPro" id="IPR026015">
    <property type="entry name" value="ATP_synth_OSCP/delta_N_sf"/>
</dbReference>
<dbReference type="Proteomes" id="UP000824139">
    <property type="component" value="Unassembled WGS sequence"/>
</dbReference>
<name>A0A9D1K4V4_9BACT</name>
<evidence type="ECO:0000256" key="5">
    <source>
        <dbReference type="ARBA" id="ARBA00023136"/>
    </source>
</evidence>
<keyword evidence="3" id="KW-0375">Hydrogen ion transport</keyword>
<comment type="subcellular location">
    <subcellularLocation>
        <location evidence="1">Membrane</location>
    </subcellularLocation>
</comment>
<feature type="non-terminal residue" evidence="7">
    <location>
        <position position="141"/>
    </location>
</feature>
<keyword evidence="2" id="KW-0813">Transport</keyword>
<evidence type="ECO:0000256" key="1">
    <source>
        <dbReference type="ARBA" id="ARBA00004370"/>
    </source>
</evidence>
<comment type="caution">
    <text evidence="7">The sequence shown here is derived from an EMBL/GenBank/DDBJ whole genome shotgun (WGS) entry which is preliminary data.</text>
</comment>
<gene>
    <name evidence="7" type="primary">atpH</name>
    <name evidence="7" type="ORF">IAD41_04000</name>
</gene>
<evidence type="ECO:0000256" key="6">
    <source>
        <dbReference type="ARBA" id="ARBA00023310"/>
    </source>
</evidence>
<dbReference type="InterPro" id="IPR000711">
    <property type="entry name" value="ATPase_OSCP/dsu"/>
</dbReference>
<keyword evidence="5" id="KW-0472">Membrane</keyword>
<dbReference type="GO" id="GO:0046933">
    <property type="term" value="F:proton-transporting ATP synthase activity, rotational mechanism"/>
    <property type="evidence" value="ECO:0007669"/>
    <property type="project" value="InterPro"/>
</dbReference>
<sequence>MNTQITTIANNYADGIIEYAAGDIAKLGKILNDLQQIELLLQQSTDLNEVLKNPAISMEKKSEIIESVFGSEIDAHEKNFLKILIEKGRFNEFSGIILSLKNKFEDIKNEKEVTIISAVPLNEEQKNSILQKLGTRLQKKV</sequence>
<keyword evidence="4" id="KW-0406">Ion transport</keyword>
<dbReference type="SUPFAM" id="SSF47928">
    <property type="entry name" value="N-terminal domain of the delta subunit of the F1F0-ATP synthase"/>
    <property type="match status" value="1"/>
</dbReference>
<dbReference type="EMBL" id="DVJO01000086">
    <property type="protein sequence ID" value="HIS82749.1"/>
    <property type="molecule type" value="Genomic_DNA"/>
</dbReference>
<dbReference type="AlphaFoldDB" id="A0A9D1K4V4"/>
<dbReference type="PANTHER" id="PTHR11910">
    <property type="entry name" value="ATP SYNTHASE DELTA CHAIN"/>
    <property type="match status" value="1"/>
</dbReference>
<evidence type="ECO:0000256" key="4">
    <source>
        <dbReference type="ARBA" id="ARBA00023065"/>
    </source>
</evidence>
<protein>
    <submittedName>
        <fullName evidence="7">ATP synthase F1 subunit delta</fullName>
    </submittedName>
</protein>
<evidence type="ECO:0000313" key="7">
    <source>
        <dbReference type="EMBL" id="HIS82749.1"/>
    </source>
</evidence>
<organism evidence="7 8">
    <name type="scientific">Candidatus Scatenecus faecavium</name>
    <dbReference type="NCBI Taxonomy" id="2840915"/>
    <lineage>
        <taxon>Bacteria</taxon>
        <taxon>Candidatus Scatenecus</taxon>
    </lineage>
</organism>
<evidence type="ECO:0000256" key="3">
    <source>
        <dbReference type="ARBA" id="ARBA00022781"/>
    </source>
</evidence>
<evidence type="ECO:0000256" key="2">
    <source>
        <dbReference type="ARBA" id="ARBA00022448"/>
    </source>
</evidence>
<dbReference type="NCBIfam" id="TIGR01145">
    <property type="entry name" value="ATP_synt_delta"/>
    <property type="match status" value="1"/>
</dbReference>
<dbReference type="GO" id="GO:0016020">
    <property type="term" value="C:membrane"/>
    <property type="evidence" value="ECO:0007669"/>
    <property type="project" value="UniProtKB-SubCell"/>
</dbReference>
<proteinExistence type="predicted"/>
<keyword evidence="6" id="KW-0066">ATP synthesis</keyword>
<dbReference type="Gene3D" id="1.10.520.20">
    <property type="entry name" value="N-terminal domain of the delta subunit of the F1F0-ATP synthase"/>
    <property type="match status" value="1"/>
</dbReference>
<reference evidence="7" key="2">
    <citation type="journal article" date="2021" name="PeerJ">
        <title>Extensive microbial diversity within the chicken gut microbiome revealed by metagenomics and culture.</title>
        <authorList>
            <person name="Gilroy R."/>
            <person name="Ravi A."/>
            <person name="Getino M."/>
            <person name="Pursley I."/>
            <person name="Horton D.L."/>
            <person name="Alikhan N.F."/>
            <person name="Baker D."/>
            <person name="Gharbi K."/>
            <person name="Hall N."/>
            <person name="Watson M."/>
            <person name="Adriaenssens E.M."/>
            <person name="Foster-Nyarko E."/>
            <person name="Jarju S."/>
            <person name="Secka A."/>
            <person name="Antonio M."/>
            <person name="Oren A."/>
            <person name="Chaudhuri R.R."/>
            <person name="La Ragione R."/>
            <person name="Hildebrand F."/>
            <person name="Pallen M.J."/>
        </authorList>
    </citation>
    <scope>NUCLEOTIDE SEQUENCE</scope>
    <source>
        <strain evidence="7">CHK152-2994</strain>
    </source>
</reference>
<reference evidence="7" key="1">
    <citation type="submission" date="2020-10" db="EMBL/GenBank/DDBJ databases">
        <authorList>
            <person name="Gilroy R."/>
        </authorList>
    </citation>
    <scope>NUCLEOTIDE SEQUENCE</scope>
    <source>
        <strain evidence="7">CHK152-2994</strain>
    </source>
</reference>
<evidence type="ECO:0000313" key="8">
    <source>
        <dbReference type="Proteomes" id="UP000824139"/>
    </source>
</evidence>